<dbReference type="SUPFAM" id="SSF52540">
    <property type="entry name" value="P-loop containing nucleoside triphosphate hydrolases"/>
    <property type="match status" value="2"/>
</dbReference>
<keyword evidence="3" id="KW-0762">Sugar transport</keyword>
<dbReference type="CDD" id="cd03215">
    <property type="entry name" value="ABC_Carb_Monos_II"/>
    <property type="match status" value="1"/>
</dbReference>
<feature type="domain" description="ABC transporter" evidence="8">
    <location>
        <begin position="24"/>
        <end position="261"/>
    </location>
</feature>
<evidence type="ECO:0000256" key="4">
    <source>
        <dbReference type="ARBA" id="ARBA00022737"/>
    </source>
</evidence>
<sequence length="512" mass="55122">MLADTATLTRADDRSGKPRQPVLLAAEGLQKSYGPVQAVKELNLYLHAGEALALCGENGAGKSTIFKILAGEVIPDAGRMTVGGTEYRPVTASQAVASGVSMVHQEFNILPNISVAENMFLGRMEEFSRFGKVDWHKLYAAATALLKRLGINADPRAEMRRLSPSTQKMIELARALSTNPKVLLLDEITASLDHDDAETLHRLMDELRAQGVGIIYVSHRLQEIFRSCTTIEIMKDGAWVATRPASELDEDQLSALMVGRDLADWKRPARHVSSSQMLEVKGLSGPGFSDVSLSVRKGQIVTLAGLAGSGADEILEALFGARAVTSGEILLEGKAFSGTSIAEAIAAGIAMVPKERAVEGLIDTQPIRFNIGLAGLPKNARGPLVDGGREAAQANLGMDMFRIKARSSADLVRSLSGGNKQKVLLAKWFLTDPRLMLLNNPTRGVDIGVKFEIYDLMLKLSAEKNLAILLASEDMAEVIRLSDTVITIRHGRASGVFEGDAITETNLINAML</sequence>
<keyword evidence="2" id="KW-0813">Transport</keyword>
<keyword evidence="6 9" id="KW-0067">ATP-binding</keyword>
<accession>A0A936YP90</accession>
<dbReference type="RefSeq" id="WP_201662318.1">
    <property type="nucleotide sequence ID" value="NZ_JAEQNC010000012.1"/>
</dbReference>
<evidence type="ECO:0000256" key="3">
    <source>
        <dbReference type="ARBA" id="ARBA00022597"/>
    </source>
</evidence>
<gene>
    <name evidence="9" type="ORF">JJB09_19755</name>
</gene>
<evidence type="ECO:0000256" key="5">
    <source>
        <dbReference type="ARBA" id="ARBA00022741"/>
    </source>
</evidence>
<name>A0A936YP90_9HYPH</name>
<keyword evidence="4" id="KW-0677">Repeat</keyword>
<dbReference type="Proteomes" id="UP000633219">
    <property type="component" value="Unassembled WGS sequence"/>
</dbReference>
<evidence type="ECO:0000256" key="1">
    <source>
        <dbReference type="ARBA" id="ARBA00005417"/>
    </source>
</evidence>
<reference evidence="9" key="1">
    <citation type="submission" date="2021-01" db="EMBL/GenBank/DDBJ databases">
        <title>Rhizobium sp. strain KVB221 16S ribosomal RNA gene Genome sequencing and assembly.</title>
        <authorList>
            <person name="Kang M."/>
        </authorList>
    </citation>
    <scope>NUCLEOTIDE SEQUENCE</scope>
    <source>
        <strain evidence="9">KVB221</strain>
    </source>
</reference>
<keyword evidence="10" id="KW-1185">Reference proteome</keyword>
<comment type="caution">
    <text evidence="9">The sequence shown here is derived from an EMBL/GenBank/DDBJ whole genome shotgun (WGS) entry which is preliminary data.</text>
</comment>
<evidence type="ECO:0000259" key="8">
    <source>
        <dbReference type="PROSITE" id="PS50893"/>
    </source>
</evidence>
<dbReference type="PANTHER" id="PTHR43790">
    <property type="entry name" value="CARBOHYDRATE TRANSPORT ATP-BINDING PROTEIN MG119-RELATED"/>
    <property type="match status" value="1"/>
</dbReference>
<comment type="similarity">
    <text evidence="1">Belongs to the ABC transporter superfamily.</text>
</comment>
<keyword evidence="5" id="KW-0547">Nucleotide-binding</keyword>
<dbReference type="PROSITE" id="PS00211">
    <property type="entry name" value="ABC_TRANSPORTER_1"/>
    <property type="match status" value="1"/>
</dbReference>
<dbReference type="CDD" id="cd03216">
    <property type="entry name" value="ABC_Carb_Monos_I"/>
    <property type="match status" value="1"/>
</dbReference>
<dbReference type="Gene3D" id="3.40.50.300">
    <property type="entry name" value="P-loop containing nucleotide triphosphate hydrolases"/>
    <property type="match status" value="2"/>
</dbReference>
<dbReference type="InterPro" id="IPR050107">
    <property type="entry name" value="ABC_carbohydrate_import_ATPase"/>
</dbReference>
<evidence type="ECO:0000313" key="10">
    <source>
        <dbReference type="Proteomes" id="UP000633219"/>
    </source>
</evidence>
<evidence type="ECO:0000256" key="2">
    <source>
        <dbReference type="ARBA" id="ARBA00022448"/>
    </source>
</evidence>
<dbReference type="PROSITE" id="PS50893">
    <property type="entry name" value="ABC_TRANSPORTER_2"/>
    <property type="match status" value="2"/>
</dbReference>
<dbReference type="GO" id="GO:0005524">
    <property type="term" value="F:ATP binding"/>
    <property type="evidence" value="ECO:0007669"/>
    <property type="project" value="UniProtKB-KW"/>
</dbReference>
<evidence type="ECO:0000256" key="7">
    <source>
        <dbReference type="ARBA" id="ARBA00023136"/>
    </source>
</evidence>
<dbReference type="InterPro" id="IPR017871">
    <property type="entry name" value="ABC_transporter-like_CS"/>
</dbReference>
<protein>
    <submittedName>
        <fullName evidence="9">Sugar ABC transporter ATP-binding protein</fullName>
    </submittedName>
</protein>
<dbReference type="InterPro" id="IPR003439">
    <property type="entry name" value="ABC_transporter-like_ATP-bd"/>
</dbReference>
<proteinExistence type="inferred from homology"/>
<dbReference type="InterPro" id="IPR003593">
    <property type="entry name" value="AAA+_ATPase"/>
</dbReference>
<dbReference type="AlphaFoldDB" id="A0A936YP90"/>
<evidence type="ECO:0000256" key="6">
    <source>
        <dbReference type="ARBA" id="ARBA00022840"/>
    </source>
</evidence>
<dbReference type="Pfam" id="PF00005">
    <property type="entry name" value="ABC_tran"/>
    <property type="match status" value="2"/>
</dbReference>
<organism evidence="9 10">
    <name type="scientific">Rhizobium setariae</name>
    <dbReference type="NCBI Taxonomy" id="2801340"/>
    <lineage>
        <taxon>Bacteria</taxon>
        <taxon>Pseudomonadati</taxon>
        <taxon>Pseudomonadota</taxon>
        <taxon>Alphaproteobacteria</taxon>
        <taxon>Hyphomicrobiales</taxon>
        <taxon>Rhizobiaceae</taxon>
        <taxon>Rhizobium/Agrobacterium group</taxon>
        <taxon>Rhizobium</taxon>
    </lineage>
</organism>
<dbReference type="EMBL" id="JAEQNC010000012">
    <property type="protein sequence ID" value="MBL0374264.1"/>
    <property type="molecule type" value="Genomic_DNA"/>
</dbReference>
<feature type="domain" description="ABC transporter" evidence="8">
    <location>
        <begin position="272"/>
        <end position="512"/>
    </location>
</feature>
<keyword evidence="7" id="KW-0472">Membrane</keyword>
<dbReference type="SMART" id="SM00382">
    <property type="entry name" value="AAA"/>
    <property type="match status" value="2"/>
</dbReference>
<dbReference type="GO" id="GO:0016887">
    <property type="term" value="F:ATP hydrolysis activity"/>
    <property type="evidence" value="ECO:0007669"/>
    <property type="project" value="InterPro"/>
</dbReference>
<dbReference type="PANTHER" id="PTHR43790:SF9">
    <property type="entry name" value="GALACTOFURANOSE TRANSPORTER ATP-BINDING PROTEIN YTFR"/>
    <property type="match status" value="1"/>
</dbReference>
<evidence type="ECO:0000313" key="9">
    <source>
        <dbReference type="EMBL" id="MBL0374264.1"/>
    </source>
</evidence>
<dbReference type="InterPro" id="IPR027417">
    <property type="entry name" value="P-loop_NTPase"/>
</dbReference>